<organism evidence="9 10">
    <name type="scientific">Mucor velutinosus</name>
    <dbReference type="NCBI Taxonomy" id="708070"/>
    <lineage>
        <taxon>Eukaryota</taxon>
        <taxon>Fungi</taxon>
        <taxon>Fungi incertae sedis</taxon>
        <taxon>Mucoromycota</taxon>
        <taxon>Mucoromycotina</taxon>
        <taxon>Mucoromycetes</taxon>
        <taxon>Mucorales</taxon>
        <taxon>Mucorineae</taxon>
        <taxon>Mucoraceae</taxon>
        <taxon>Mucor</taxon>
    </lineage>
</organism>
<dbReference type="EC" id="2.4.1.16" evidence="2"/>
<feature type="transmembrane region" description="Helical" evidence="8">
    <location>
        <begin position="943"/>
        <end position="963"/>
    </location>
</feature>
<dbReference type="GO" id="GO:0016020">
    <property type="term" value="C:membrane"/>
    <property type="evidence" value="ECO:0007669"/>
    <property type="project" value="UniProtKB-SubCell"/>
</dbReference>
<dbReference type="GO" id="GO:0004100">
    <property type="term" value="F:chitin synthase activity"/>
    <property type="evidence" value="ECO:0007669"/>
    <property type="project" value="UniProtKB-EC"/>
</dbReference>
<comment type="subcellular location">
    <subcellularLocation>
        <location evidence="1">Membrane</location>
        <topology evidence="1">Multi-pass membrane protein</topology>
    </subcellularLocation>
</comment>
<dbReference type="GO" id="GO:0030428">
    <property type="term" value="C:cell septum"/>
    <property type="evidence" value="ECO:0007669"/>
    <property type="project" value="TreeGrafter"/>
</dbReference>
<feature type="region of interest" description="Disordered" evidence="7">
    <location>
        <begin position="1302"/>
        <end position="1339"/>
    </location>
</feature>
<feature type="compositionally biased region" description="Acidic residues" evidence="7">
    <location>
        <begin position="748"/>
        <end position="767"/>
    </location>
</feature>
<comment type="caution">
    <text evidence="9">The sequence shown here is derived from an EMBL/GenBank/DDBJ whole genome shotgun (WGS) entry which is preliminary data.</text>
</comment>
<sequence length="1439" mass="161996">MAKIDSKHMRPPSCRRIVWVAYAKICTILIPDAALIYFSNGRLATKVRRKAWREKMALLLTLTMIAAAFCFWLEFITTLFCDPPPTYDYTQVYSNTSESSAINGDVVNWHDLDDTSEMVQQVNKYPHYDLSPMFPSFMALQRPDDQTYYNNRYVDDCINGFNKSTEADNWLSHKLATDPGYVFKNNRLQSCPLPYQRNKTGTPCFYSMISKEEYMRYPKKGSLKFNVDDIYHNFSSLPHANVPGQAFVILDSRVLDVTDYLEAVTNIVKVTNGAYSRSFALDRMFLPLDLTILLFVHMGEDISAKFHSEILHSERYKECLFQLFYHGVIDGTEDEGCSHINLALWITMGCFLLYFLLKMNLANLSRLKFMQHFLYKSVPTSAMATNTKALRQTFSTVDNTRYLLPYTLLFIPCYAESSEALRQTFDSLARTSYPDTRKLLFFVCDGLVKSRSDSKETYLCILDALGYSSTEDREPRAYISLGQGSRRVNYAKVYAGFYESGRNRVPFLMIVKVGAPNEALSTARAPGNRGKRDSMVIVLSFLERCMNLAHNRITPLDFELFNLCYNLLGIDPREFKYMLVTDADTQVQDDVVIRMVSRLEADPKILAINGHIRPANPEENIVTMLQIFPLYMTFYSGLAYEACLGRVTIINGGFVMYRIWTESSGNHALCHPVGDTSLISSTNSSPFNANVNESIKLKRVHGTAPDATTAISTAKPAHVLPNKWPKVSDEIVILPTDSTVLKAPNDAVFDDEDGDEDDDNSSSDDDVTTTTTNTTITTTFRKKASYRRRLYKKKKKMASQSALSLLPNANVQPCCIKPAVLRGFAAPRPDTMHMENILLLGEEQYFGIVLLRSNPQYRFAFEPEAIAYATLPTNFFALQALQIRNLRVAFNTQVEFQHVAKHLGLMYWLISFTKLLDMIFSTPIIVYLYTIFIRYFIYKDLAYAIIAGSFTCLIVLHIFYFVIRRQFKYVLWFCIYGLFSVPIFGVYFPILAIWYSDYAYRWYDVWPTQIGGYHSRLHGIVMDEQTEEESVFQEEAEAEDVVTRMRLADFEVLEAEKTAQREKEQAEILDAKFSGFTGYVSAAAAAAAAAAVAAANGNVSGHTSKPSWSSSRASRVETPNSLISSPPLAQVRNGMKMRDGHSRFASEDDARLLLSPSNNNRSSTPRTSSINSITSSPQNPFVSALDDPFDDVYEDPLNISKHKRTASNNAGLVAAAVTKASSMIHHKASSSQSSYFSRASFNAGSDYPYYPNDMFVPTSTQDATNDTSGGFAALQHRIRSYSATSASSAVAAAASAAAASSTSLRHPHLAYPPPRRPSSQQFNTHSPSYPPPPQFHLEDNRTLDAEGKEKEEEGNLMNDDLITDSASVISLNPSLSNSVISLGRDAPTLEQEEAHYTSPHYILSGRQNRRYNYSLYDHHVSEGRNAPVHSRIASKQQQP</sequence>
<protein>
    <recommendedName>
        <fullName evidence="2">chitin synthase</fullName>
        <ecNumber evidence="2">2.4.1.16</ecNumber>
    </recommendedName>
</protein>
<dbReference type="GO" id="GO:0006031">
    <property type="term" value="P:chitin biosynthetic process"/>
    <property type="evidence" value="ECO:0007669"/>
    <property type="project" value="TreeGrafter"/>
</dbReference>
<keyword evidence="3" id="KW-0808">Transferase</keyword>
<feature type="compositionally biased region" description="Low complexity" evidence="7">
    <location>
        <begin position="1152"/>
        <end position="1177"/>
    </location>
</feature>
<dbReference type="InterPro" id="IPR004835">
    <property type="entry name" value="Chitin_synth"/>
</dbReference>
<evidence type="ECO:0000313" key="9">
    <source>
        <dbReference type="EMBL" id="KAK4514586.1"/>
    </source>
</evidence>
<dbReference type="SUPFAM" id="SSF53448">
    <property type="entry name" value="Nucleotide-diphospho-sugar transferases"/>
    <property type="match status" value="1"/>
</dbReference>
<feature type="region of interest" description="Disordered" evidence="7">
    <location>
        <begin position="744"/>
        <end position="771"/>
    </location>
</feature>
<dbReference type="GeneID" id="89945887"/>
<name>A0AAN7DGS8_9FUNG</name>
<evidence type="ECO:0000256" key="1">
    <source>
        <dbReference type="ARBA" id="ARBA00004141"/>
    </source>
</evidence>
<keyword evidence="4 8" id="KW-0812">Transmembrane</keyword>
<evidence type="ECO:0000256" key="6">
    <source>
        <dbReference type="ARBA" id="ARBA00023136"/>
    </source>
</evidence>
<dbReference type="Pfam" id="PF03142">
    <property type="entry name" value="Chitin_synth_2"/>
    <property type="match status" value="2"/>
</dbReference>
<dbReference type="GO" id="GO:0071944">
    <property type="term" value="C:cell periphery"/>
    <property type="evidence" value="ECO:0007669"/>
    <property type="project" value="TreeGrafter"/>
</dbReference>
<evidence type="ECO:0000256" key="5">
    <source>
        <dbReference type="ARBA" id="ARBA00022989"/>
    </source>
</evidence>
<keyword evidence="3" id="KW-0328">Glycosyltransferase</keyword>
<accession>A0AAN7DGS8</accession>
<dbReference type="PANTHER" id="PTHR22914:SF41">
    <property type="entry name" value="CHITIN SYNTHASE 7"/>
    <property type="match status" value="1"/>
</dbReference>
<evidence type="ECO:0000256" key="3">
    <source>
        <dbReference type="ARBA" id="ARBA00022676"/>
    </source>
</evidence>
<feature type="transmembrane region" description="Helical" evidence="8">
    <location>
        <begin position="915"/>
        <end position="937"/>
    </location>
</feature>
<dbReference type="RefSeq" id="XP_064681252.1">
    <property type="nucleotide sequence ID" value="XM_064821566.1"/>
</dbReference>
<reference evidence="9 10" key="1">
    <citation type="submission" date="2022-11" db="EMBL/GenBank/DDBJ databases">
        <title>Mucor velutinosus strain NIH1002 WGS.</title>
        <authorList>
            <person name="Subramanian P."/>
            <person name="Mullikin J.C."/>
            <person name="Segre J.A."/>
            <person name="Zelazny A.M."/>
        </authorList>
    </citation>
    <scope>NUCLEOTIDE SEQUENCE [LARGE SCALE GENOMIC DNA]</scope>
    <source>
        <strain evidence="9 10">NIH1002</strain>
    </source>
</reference>
<feature type="transmembrane region" description="Helical" evidence="8">
    <location>
        <begin position="970"/>
        <end position="995"/>
    </location>
</feature>
<feature type="compositionally biased region" description="Basic and acidic residues" evidence="7">
    <location>
        <begin position="1141"/>
        <end position="1151"/>
    </location>
</feature>
<keyword evidence="10" id="KW-1185">Reference proteome</keyword>
<feature type="region of interest" description="Disordered" evidence="7">
    <location>
        <begin position="1098"/>
        <end position="1127"/>
    </location>
</feature>
<dbReference type="Proteomes" id="UP001304243">
    <property type="component" value="Unassembled WGS sequence"/>
</dbReference>
<evidence type="ECO:0000313" key="10">
    <source>
        <dbReference type="Proteomes" id="UP001304243"/>
    </source>
</evidence>
<dbReference type="PANTHER" id="PTHR22914">
    <property type="entry name" value="CHITIN SYNTHASE"/>
    <property type="match status" value="1"/>
</dbReference>
<gene>
    <name evidence="9" type="ORF">ATC70_002185</name>
</gene>
<feature type="transmembrane region" description="Helical" evidence="8">
    <location>
        <begin position="17"/>
        <end position="38"/>
    </location>
</feature>
<feature type="transmembrane region" description="Helical" evidence="8">
    <location>
        <begin position="58"/>
        <end position="80"/>
    </location>
</feature>
<proteinExistence type="predicted"/>
<evidence type="ECO:0000256" key="2">
    <source>
        <dbReference type="ARBA" id="ARBA00012543"/>
    </source>
</evidence>
<feature type="compositionally biased region" description="Low complexity" evidence="7">
    <location>
        <begin position="1104"/>
        <end position="1113"/>
    </location>
</feature>
<keyword evidence="5 8" id="KW-1133">Transmembrane helix</keyword>
<feature type="region of interest" description="Disordered" evidence="7">
    <location>
        <begin position="1141"/>
        <end position="1179"/>
    </location>
</feature>
<feature type="compositionally biased region" description="Polar residues" evidence="7">
    <location>
        <begin position="1317"/>
        <end position="1327"/>
    </location>
</feature>
<keyword evidence="6 8" id="KW-0472">Membrane</keyword>
<dbReference type="InterPro" id="IPR029044">
    <property type="entry name" value="Nucleotide-diphossugar_trans"/>
</dbReference>
<evidence type="ECO:0000256" key="4">
    <source>
        <dbReference type="ARBA" id="ARBA00022692"/>
    </source>
</evidence>
<dbReference type="EMBL" id="JASEJX010000015">
    <property type="protein sequence ID" value="KAK4514586.1"/>
    <property type="molecule type" value="Genomic_DNA"/>
</dbReference>
<evidence type="ECO:0000256" key="8">
    <source>
        <dbReference type="SAM" id="Phobius"/>
    </source>
</evidence>
<evidence type="ECO:0000256" key="7">
    <source>
        <dbReference type="SAM" id="MobiDB-lite"/>
    </source>
</evidence>